<dbReference type="Proteomes" id="UP001062846">
    <property type="component" value="Chromosome 4"/>
</dbReference>
<reference evidence="1" key="1">
    <citation type="submission" date="2022-02" db="EMBL/GenBank/DDBJ databases">
        <title>Plant Genome Project.</title>
        <authorList>
            <person name="Zhang R.-G."/>
        </authorList>
    </citation>
    <scope>NUCLEOTIDE SEQUENCE</scope>
    <source>
        <strain evidence="1">AT1</strain>
    </source>
</reference>
<keyword evidence="2" id="KW-1185">Reference proteome</keyword>
<gene>
    <name evidence="1" type="ORF">RHMOL_Rhmol04G0348800</name>
</gene>
<organism evidence="1 2">
    <name type="scientific">Rhododendron molle</name>
    <name type="common">Chinese azalea</name>
    <name type="synonym">Azalea mollis</name>
    <dbReference type="NCBI Taxonomy" id="49168"/>
    <lineage>
        <taxon>Eukaryota</taxon>
        <taxon>Viridiplantae</taxon>
        <taxon>Streptophyta</taxon>
        <taxon>Embryophyta</taxon>
        <taxon>Tracheophyta</taxon>
        <taxon>Spermatophyta</taxon>
        <taxon>Magnoliopsida</taxon>
        <taxon>eudicotyledons</taxon>
        <taxon>Gunneridae</taxon>
        <taxon>Pentapetalae</taxon>
        <taxon>asterids</taxon>
        <taxon>Ericales</taxon>
        <taxon>Ericaceae</taxon>
        <taxon>Ericoideae</taxon>
        <taxon>Rhodoreae</taxon>
        <taxon>Rhododendron</taxon>
    </lineage>
</organism>
<name>A0ACC0P791_RHOML</name>
<sequence length="496" mass="54110">MRFCSIAFALAGFHVVEIEVEFAQLSCTKCNLGKAYIQYSNPQRQFMRSPVIVVLMVCSLGSGRMAVMARLLAAGSFSQTIAEEVGYQKLPTQYIQTELREADEANLLDEEEMHVFDLKPMTDPLHLVCCNACKKPIKESQYAAHAEFCKNLSPAEETVSELDGGMGNKKPPRKERKKLLTARATTKGGELERTESAEADDAALSDFHFDEQIQQNSISLDAKRNSSGVNGALIMHGSRASPGNMENSFGATPPPRKRSKLIAADGLPMPDCLGTSGAVAKSLRASTQEARTCREFPKGSSGGCKKAFDCAVGYDKTNQFQECCLRGKDVPAPLATKMFYSQRNHRLRSALTYLYYGESTEHSGDFVNLKSLEGIAMPLNSLQDNAMPLQVLSPQNFSHEQNDVQSEKRERLSLPSLQKPDQMLADSADLNSGKLGGRTPATSFSNHVPASDILRPQTASTGVVRSNYLPKSYPFAGNSGTSLGTMQQPKGRVPVT</sequence>
<protein>
    <submittedName>
        <fullName evidence="1">Uncharacterized protein</fullName>
    </submittedName>
</protein>
<evidence type="ECO:0000313" key="2">
    <source>
        <dbReference type="Proteomes" id="UP001062846"/>
    </source>
</evidence>
<evidence type="ECO:0000313" key="1">
    <source>
        <dbReference type="EMBL" id="KAI8561547.1"/>
    </source>
</evidence>
<comment type="caution">
    <text evidence="1">The sequence shown here is derived from an EMBL/GenBank/DDBJ whole genome shotgun (WGS) entry which is preliminary data.</text>
</comment>
<proteinExistence type="predicted"/>
<dbReference type="EMBL" id="CM046391">
    <property type="protein sequence ID" value="KAI8561547.1"/>
    <property type="molecule type" value="Genomic_DNA"/>
</dbReference>
<accession>A0ACC0P791</accession>